<evidence type="ECO:0000256" key="1">
    <source>
        <dbReference type="ARBA" id="ARBA00010923"/>
    </source>
</evidence>
<accession>A0A2W4SZ00</accession>
<sequence length="349" mass="39131">MICGSLVVDDPSEIKSLKNVFLPNEILYGKLRPNLNKVCLSERGGICSTDIFVIRSKNNLTIPSFYSYIFRSNQFNGAVLSDLKGAQLPRVGWSSFAEIKIPLPPLDIQKEIVAEIEGYQKIIDGARQVVENYRPHIPIQPDWPMTDLCEVSTVASGYSFDSKDFSRSNPIKCIKIANVGVQEFVADDEFIQTITDPEIAELARNSAPLAFGSTKLPAGFSTVPVDKSIPQALIDQAADIFAFDALTLNPDRRPKNPNCLWDGKNFAIYDHELAFLKPLFWQPPWMIGSLQDLHNPSRHIFFNGLKAKTLNFERFGTAWETITDTAILILNKTGRVWNPPGFFQNENCC</sequence>
<dbReference type="PANTHER" id="PTHR43140">
    <property type="entry name" value="TYPE-1 RESTRICTION ENZYME ECOKI SPECIFICITY PROTEIN"/>
    <property type="match status" value="1"/>
</dbReference>
<protein>
    <recommendedName>
        <fullName evidence="4">Type I restriction modification DNA specificity domain-containing protein</fullName>
    </recommendedName>
</protein>
<comment type="caution">
    <text evidence="5">The sequence shown here is derived from an EMBL/GenBank/DDBJ whole genome shotgun (WGS) entry which is preliminary data.</text>
</comment>
<organism evidence="5 6">
    <name type="scientific">Candidatus Methylumidiphilus alinenensis</name>
    <dbReference type="NCBI Taxonomy" id="2202197"/>
    <lineage>
        <taxon>Bacteria</taxon>
        <taxon>Pseudomonadati</taxon>
        <taxon>Pseudomonadota</taxon>
        <taxon>Gammaproteobacteria</taxon>
        <taxon>Methylococcales</taxon>
        <taxon>Candidatus Methylumidiphilus</taxon>
    </lineage>
</organism>
<dbReference type="SUPFAM" id="SSF116734">
    <property type="entry name" value="DNA methylase specificity domain"/>
    <property type="match status" value="1"/>
</dbReference>
<reference evidence="5 6" key="1">
    <citation type="journal article" date="2018" name="Aquat. Microb. Ecol.">
        <title>Gammaproteobacterial methanotrophs dominate.</title>
        <authorList>
            <person name="Rissanen A.J."/>
            <person name="Saarenheimo J."/>
            <person name="Tiirola M."/>
            <person name="Peura S."/>
            <person name="Aalto S.L."/>
            <person name="Karvinen A."/>
            <person name="Nykanen H."/>
        </authorList>
    </citation>
    <scope>NUCLEOTIDE SEQUENCE [LARGE SCALE GENOMIC DNA]</scope>
    <source>
        <strain evidence="5">AMbin10</strain>
    </source>
</reference>
<evidence type="ECO:0000313" key="6">
    <source>
        <dbReference type="Proteomes" id="UP000249396"/>
    </source>
</evidence>
<feature type="domain" description="Type I restriction modification DNA specificity" evidence="4">
    <location>
        <begin position="38"/>
        <end position="121"/>
    </location>
</feature>
<evidence type="ECO:0000256" key="2">
    <source>
        <dbReference type="ARBA" id="ARBA00022747"/>
    </source>
</evidence>
<dbReference type="AlphaFoldDB" id="A0A2W4SZ00"/>
<dbReference type="GO" id="GO:0003677">
    <property type="term" value="F:DNA binding"/>
    <property type="evidence" value="ECO:0007669"/>
    <property type="project" value="UniProtKB-KW"/>
</dbReference>
<proteinExistence type="inferred from homology"/>
<dbReference type="EMBL" id="QJPH01000284">
    <property type="protein sequence ID" value="PZN80400.1"/>
    <property type="molecule type" value="Genomic_DNA"/>
</dbReference>
<keyword evidence="2" id="KW-0680">Restriction system</keyword>
<dbReference type="PANTHER" id="PTHR43140:SF1">
    <property type="entry name" value="TYPE I RESTRICTION ENZYME ECOKI SPECIFICITY SUBUNIT"/>
    <property type="match status" value="1"/>
</dbReference>
<dbReference type="Gene3D" id="3.90.220.20">
    <property type="entry name" value="DNA methylase specificity domains"/>
    <property type="match status" value="1"/>
</dbReference>
<dbReference type="InterPro" id="IPR051212">
    <property type="entry name" value="Type-I_RE_S_subunit"/>
</dbReference>
<evidence type="ECO:0000259" key="4">
    <source>
        <dbReference type="Pfam" id="PF01420"/>
    </source>
</evidence>
<dbReference type="InterPro" id="IPR000055">
    <property type="entry name" value="Restrct_endonuc_typeI_TRD"/>
</dbReference>
<keyword evidence="3" id="KW-0238">DNA-binding</keyword>
<evidence type="ECO:0000256" key="3">
    <source>
        <dbReference type="ARBA" id="ARBA00023125"/>
    </source>
</evidence>
<dbReference type="GO" id="GO:0009307">
    <property type="term" value="P:DNA restriction-modification system"/>
    <property type="evidence" value="ECO:0007669"/>
    <property type="project" value="UniProtKB-KW"/>
</dbReference>
<dbReference type="Proteomes" id="UP000249396">
    <property type="component" value="Unassembled WGS sequence"/>
</dbReference>
<dbReference type="Pfam" id="PF01420">
    <property type="entry name" value="Methylase_S"/>
    <property type="match status" value="1"/>
</dbReference>
<name>A0A2W4SZ00_9GAMM</name>
<gene>
    <name evidence="5" type="ORF">DM484_09990</name>
</gene>
<evidence type="ECO:0000313" key="5">
    <source>
        <dbReference type="EMBL" id="PZN80400.1"/>
    </source>
</evidence>
<comment type="similarity">
    <text evidence="1">Belongs to the type-I restriction system S methylase family.</text>
</comment>
<dbReference type="InterPro" id="IPR044946">
    <property type="entry name" value="Restrct_endonuc_typeI_TRD_sf"/>
</dbReference>